<sequence length="70" mass="7862">MFPRVFPTVFQVAFRQTVKTTVPPSRECFIPNWNEASIKRNDSRASNESPSVSHSMPPANFLHTGKAGRT</sequence>
<reference evidence="2 3" key="1">
    <citation type="submission" date="2011-03" db="EMBL/GenBank/DDBJ databases">
        <authorList>
            <person name="Weinstock G."/>
            <person name="Sodergren E."/>
            <person name="Clifton S."/>
            <person name="Fulton L."/>
            <person name="Fulton B."/>
            <person name="Courtney L."/>
            <person name="Fronick C."/>
            <person name="Harrison M."/>
            <person name="Strong C."/>
            <person name="Farmer C."/>
            <person name="Delahaunty K."/>
            <person name="Markovic C."/>
            <person name="Hall O."/>
            <person name="Minx P."/>
            <person name="Tomlinson C."/>
            <person name="Mitreva M."/>
            <person name="Hou S."/>
            <person name="Chen J."/>
            <person name="Wollam A."/>
            <person name="Pepin K.H."/>
            <person name="Johnson M."/>
            <person name="Bhonagiri V."/>
            <person name="Zhang X."/>
            <person name="Suruliraj S."/>
            <person name="Warren W."/>
            <person name="Chinwalla A."/>
            <person name="Mardis E.R."/>
            <person name="Wilson R.K."/>
        </authorList>
    </citation>
    <scope>NUCLEOTIDE SEQUENCE [LARGE SCALE GENOMIC DNA]</scope>
    <source>
        <strain evidence="2 3">YIT 11840</strain>
    </source>
</reference>
<gene>
    <name evidence="2" type="ORF">HMPREF9441_00420</name>
</gene>
<name>G5SM47_9BACT</name>
<proteinExistence type="predicted"/>
<keyword evidence="3" id="KW-1185">Reference proteome</keyword>
<protein>
    <submittedName>
        <fullName evidence="2">Uncharacterized protein</fullName>
    </submittedName>
</protein>
<dbReference type="Proteomes" id="UP000003598">
    <property type="component" value="Unassembled WGS sequence"/>
</dbReference>
<accession>G5SM47</accession>
<dbReference type="EMBL" id="AFFY01000005">
    <property type="protein sequence ID" value="EHH01605.1"/>
    <property type="molecule type" value="Genomic_DNA"/>
</dbReference>
<evidence type="ECO:0000313" key="3">
    <source>
        <dbReference type="Proteomes" id="UP000003598"/>
    </source>
</evidence>
<organism evidence="2 3">
    <name type="scientific">Paraprevotella clara YIT 11840</name>
    <dbReference type="NCBI Taxonomy" id="762968"/>
    <lineage>
        <taxon>Bacteria</taxon>
        <taxon>Pseudomonadati</taxon>
        <taxon>Bacteroidota</taxon>
        <taxon>Bacteroidia</taxon>
        <taxon>Bacteroidales</taxon>
        <taxon>Prevotellaceae</taxon>
        <taxon>Paraprevotella</taxon>
    </lineage>
</organism>
<evidence type="ECO:0000313" key="2">
    <source>
        <dbReference type="EMBL" id="EHH01605.1"/>
    </source>
</evidence>
<dbReference type="AlphaFoldDB" id="G5SM47"/>
<dbReference type="STRING" id="762968.HMPREF9441_00420"/>
<comment type="caution">
    <text evidence="2">The sequence shown here is derived from an EMBL/GenBank/DDBJ whole genome shotgun (WGS) entry which is preliminary data.</text>
</comment>
<dbReference type="HOGENOM" id="CLU_2754230_0_0_10"/>
<feature type="region of interest" description="Disordered" evidence="1">
    <location>
        <begin position="36"/>
        <end position="70"/>
    </location>
</feature>
<evidence type="ECO:0000256" key="1">
    <source>
        <dbReference type="SAM" id="MobiDB-lite"/>
    </source>
</evidence>